<keyword evidence="6" id="KW-1185">Reference proteome</keyword>
<sequence>MPIIKKQKNYRKKKLDSDEEETIDTPPQELEQISATIEELSELRKIRRKPVGVDTEKLLKGVEKKKKKKKPEEGGWNLKTGGLVDSDAYRAKLDDDDTNKAKKLKLDAFATATNMLDVDKHMMEYIEEQMKKRRGGKADPRDEEEED</sequence>
<name>A0A1C7N4H3_9FUNG</name>
<dbReference type="InParanoid" id="A0A1C7N4H3"/>
<feature type="compositionally biased region" description="Basic residues" evidence="4">
    <location>
        <begin position="1"/>
        <end position="14"/>
    </location>
</feature>
<protein>
    <submittedName>
        <fullName evidence="5">Uncharacterized protein C9orf78</fullName>
    </submittedName>
</protein>
<dbReference type="AlphaFoldDB" id="A0A1C7N4H3"/>
<organism evidence="5 6">
    <name type="scientific">Choanephora cucurbitarum</name>
    <dbReference type="NCBI Taxonomy" id="101091"/>
    <lineage>
        <taxon>Eukaryota</taxon>
        <taxon>Fungi</taxon>
        <taxon>Fungi incertae sedis</taxon>
        <taxon>Mucoromycota</taxon>
        <taxon>Mucoromycotina</taxon>
        <taxon>Mucoromycetes</taxon>
        <taxon>Mucorales</taxon>
        <taxon>Mucorineae</taxon>
        <taxon>Choanephoraceae</taxon>
        <taxon>Choanephoroideae</taxon>
        <taxon>Choanephora</taxon>
    </lineage>
</organism>
<gene>
    <name evidence="5" type="ORF">A0J61_08030</name>
</gene>
<proteinExistence type="inferred from homology"/>
<evidence type="ECO:0000256" key="2">
    <source>
        <dbReference type="ARBA" id="ARBA00007643"/>
    </source>
</evidence>
<feature type="region of interest" description="Disordered" evidence="4">
    <location>
        <begin position="62"/>
        <end position="81"/>
    </location>
</feature>
<dbReference type="OrthoDB" id="5627at2759"/>
<reference evidence="5 6" key="1">
    <citation type="submission" date="2016-03" db="EMBL/GenBank/DDBJ databases">
        <title>Choanephora cucurbitarum.</title>
        <authorList>
            <person name="Min B."/>
            <person name="Park H."/>
            <person name="Park J.-H."/>
            <person name="Shin H.-D."/>
            <person name="Choi I.-G."/>
        </authorList>
    </citation>
    <scope>NUCLEOTIDE SEQUENCE [LARGE SCALE GENOMIC DNA]</scope>
    <source>
        <strain evidence="5 6">KUS-F28377</strain>
    </source>
</reference>
<dbReference type="Proteomes" id="UP000093000">
    <property type="component" value="Unassembled WGS sequence"/>
</dbReference>
<evidence type="ECO:0000313" key="5">
    <source>
        <dbReference type="EMBL" id="OBZ83927.1"/>
    </source>
</evidence>
<dbReference type="STRING" id="101091.A0A1C7N4H3"/>
<dbReference type="PANTHER" id="PTHR13486:SF2">
    <property type="entry name" value="SPLICING FACTOR C9ORF78"/>
    <property type="match status" value="1"/>
</dbReference>
<feature type="region of interest" description="Disordered" evidence="4">
    <location>
        <begin position="1"/>
        <end position="32"/>
    </location>
</feature>
<dbReference type="Pfam" id="PF07052">
    <property type="entry name" value="Hep_59"/>
    <property type="match status" value="1"/>
</dbReference>
<comment type="subcellular location">
    <subcellularLocation>
        <location evidence="1">Nucleus</location>
    </subcellularLocation>
</comment>
<dbReference type="GO" id="GO:0000398">
    <property type="term" value="P:mRNA splicing, via spliceosome"/>
    <property type="evidence" value="ECO:0007669"/>
    <property type="project" value="TreeGrafter"/>
</dbReference>
<comment type="caution">
    <text evidence="5">The sequence shown here is derived from an EMBL/GenBank/DDBJ whole genome shotgun (WGS) entry which is preliminary data.</text>
</comment>
<comment type="similarity">
    <text evidence="2">Belongs to the TLS1 family.</text>
</comment>
<dbReference type="GO" id="GO:0005681">
    <property type="term" value="C:spliceosomal complex"/>
    <property type="evidence" value="ECO:0007669"/>
    <property type="project" value="TreeGrafter"/>
</dbReference>
<feature type="non-terminal residue" evidence="5">
    <location>
        <position position="147"/>
    </location>
</feature>
<dbReference type="InterPro" id="IPR010756">
    <property type="entry name" value="Tls1-like"/>
</dbReference>
<evidence type="ECO:0000256" key="4">
    <source>
        <dbReference type="SAM" id="MobiDB-lite"/>
    </source>
</evidence>
<evidence type="ECO:0000256" key="3">
    <source>
        <dbReference type="ARBA" id="ARBA00023242"/>
    </source>
</evidence>
<evidence type="ECO:0000313" key="6">
    <source>
        <dbReference type="Proteomes" id="UP000093000"/>
    </source>
</evidence>
<evidence type="ECO:0000256" key="1">
    <source>
        <dbReference type="ARBA" id="ARBA00004123"/>
    </source>
</evidence>
<dbReference type="EMBL" id="LUGH01000583">
    <property type="protein sequence ID" value="OBZ83927.1"/>
    <property type="molecule type" value="Genomic_DNA"/>
</dbReference>
<accession>A0A1C7N4H3</accession>
<dbReference type="PANTHER" id="PTHR13486">
    <property type="entry name" value="TELOMERE LENGTH AND SILENCING PROTEIN 1 TLS1 FAMILY MEMBER"/>
    <property type="match status" value="1"/>
</dbReference>
<keyword evidence="3" id="KW-0539">Nucleus</keyword>